<reference evidence="1 2" key="1">
    <citation type="submission" date="2020-03" db="EMBL/GenBank/DDBJ databases">
        <title>Soil Listeria distribution.</title>
        <authorList>
            <person name="Liao J."/>
            <person name="Wiedmann M."/>
        </authorList>
    </citation>
    <scope>NUCLEOTIDE SEQUENCE [LARGE SCALE GENOMIC DNA]</scope>
    <source>
        <strain evidence="1 2">FSL L7-1833</strain>
    </source>
</reference>
<organism evidence="1 2">
    <name type="scientific">Listeria booriae</name>
    <dbReference type="NCBI Taxonomy" id="1552123"/>
    <lineage>
        <taxon>Bacteria</taxon>
        <taxon>Bacillati</taxon>
        <taxon>Bacillota</taxon>
        <taxon>Bacilli</taxon>
        <taxon>Bacillales</taxon>
        <taxon>Listeriaceae</taxon>
        <taxon>Listeria</taxon>
    </lineage>
</organism>
<accession>A0A7X0TR70</accession>
<protein>
    <submittedName>
        <fullName evidence="1">TfoX/Sxy family protein</fullName>
    </submittedName>
</protein>
<evidence type="ECO:0000313" key="1">
    <source>
        <dbReference type="EMBL" id="MBC1332184.1"/>
    </source>
</evidence>
<name>A0A7X0TR70_9LIST</name>
<dbReference type="AlphaFoldDB" id="A0A7X0TR70"/>
<dbReference type="PANTHER" id="PTHR36121">
    <property type="entry name" value="PROTEIN SXY"/>
    <property type="match status" value="1"/>
</dbReference>
<dbReference type="PANTHER" id="PTHR36121:SF1">
    <property type="entry name" value="PROTEIN SXY"/>
    <property type="match status" value="1"/>
</dbReference>
<dbReference type="EMBL" id="JAAROL010000003">
    <property type="protein sequence ID" value="MBC1332184.1"/>
    <property type="molecule type" value="Genomic_DNA"/>
</dbReference>
<comment type="caution">
    <text evidence="1">The sequence shown here is derived from an EMBL/GenBank/DDBJ whole genome shotgun (WGS) entry which is preliminary data.</text>
</comment>
<dbReference type="InterPro" id="IPR007077">
    <property type="entry name" value="TfoX_C"/>
</dbReference>
<proteinExistence type="predicted"/>
<dbReference type="Pfam" id="PF04994">
    <property type="entry name" value="TfoX_C"/>
    <property type="match status" value="1"/>
</dbReference>
<gene>
    <name evidence="1" type="ORF">HB759_09595</name>
</gene>
<dbReference type="RefSeq" id="WP_185358409.1">
    <property type="nucleotide sequence ID" value="NZ_JAARNB010000002.1"/>
</dbReference>
<sequence>MAESIIMLEEMPNIGDVLATRLRAAGIETPQGLKRYGACLAFEKALLSYPDACVNMLFALEGAIQNIRWYQLSSSTKKELRQFYEEVKPTT</sequence>
<dbReference type="Proteomes" id="UP000532866">
    <property type="component" value="Unassembled WGS sequence"/>
</dbReference>
<evidence type="ECO:0000313" key="2">
    <source>
        <dbReference type="Proteomes" id="UP000532866"/>
    </source>
</evidence>
<dbReference type="Gene3D" id="1.10.150.20">
    <property type="entry name" value="5' to 3' exonuclease, C-terminal subdomain"/>
    <property type="match status" value="1"/>
</dbReference>
<dbReference type="InterPro" id="IPR047525">
    <property type="entry name" value="TfoX-like"/>
</dbReference>